<organism evidence="8 9">
    <name type="scientific">Vogesella indigofera</name>
    <name type="common">Pseudomonas indigofera</name>
    <dbReference type="NCBI Taxonomy" id="45465"/>
    <lineage>
        <taxon>Bacteria</taxon>
        <taxon>Pseudomonadati</taxon>
        <taxon>Pseudomonadota</taxon>
        <taxon>Betaproteobacteria</taxon>
        <taxon>Neisseriales</taxon>
        <taxon>Chromobacteriaceae</taxon>
        <taxon>Vogesella</taxon>
    </lineage>
</organism>
<evidence type="ECO:0000256" key="1">
    <source>
        <dbReference type="ARBA" id="ARBA00010641"/>
    </source>
</evidence>
<dbReference type="PANTHER" id="PTHR43133:SF8">
    <property type="entry name" value="RNA POLYMERASE SIGMA FACTOR HI_1459-RELATED"/>
    <property type="match status" value="1"/>
</dbReference>
<dbReference type="GO" id="GO:0003677">
    <property type="term" value="F:DNA binding"/>
    <property type="evidence" value="ECO:0007669"/>
    <property type="project" value="UniProtKB-KW"/>
</dbReference>
<dbReference type="NCBIfam" id="TIGR02943">
    <property type="entry name" value="Sig70_famx1"/>
    <property type="match status" value="1"/>
</dbReference>
<comment type="similarity">
    <text evidence="1">Belongs to the sigma-70 factor family. ECF subfamily.</text>
</comment>
<dbReference type="RefSeq" id="WP_120811612.1">
    <property type="nucleotide sequence ID" value="NZ_RBID01000017.1"/>
</dbReference>
<evidence type="ECO:0000259" key="7">
    <source>
        <dbReference type="Pfam" id="PF08281"/>
    </source>
</evidence>
<feature type="domain" description="RNA polymerase sigma-70 region 2" evidence="6">
    <location>
        <begin position="8"/>
        <end position="74"/>
    </location>
</feature>
<keyword evidence="3" id="KW-0731">Sigma factor</keyword>
<dbReference type="InterPro" id="IPR036388">
    <property type="entry name" value="WH-like_DNA-bd_sf"/>
</dbReference>
<gene>
    <name evidence="8" type="ORF">C8E02_2831</name>
</gene>
<dbReference type="InterPro" id="IPR014284">
    <property type="entry name" value="RNA_pol_sigma-70_dom"/>
</dbReference>
<dbReference type="Gene3D" id="1.10.1740.10">
    <property type="match status" value="1"/>
</dbReference>
<keyword evidence="5" id="KW-0804">Transcription</keyword>
<name>A0A495B4K2_VOGIN</name>
<dbReference type="InterPro" id="IPR013249">
    <property type="entry name" value="RNA_pol_sigma70_r4_t2"/>
</dbReference>
<evidence type="ECO:0000256" key="5">
    <source>
        <dbReference type="ARBA" id="ARBA00023163"/>
    </source>
</evidence>
<evidence type="ECO:0000256" key="3">
    <source>
        <dbReference type="ARBA" id="ARBA00023082"/>
    </source>
</evidence>
<dbReference type="Proteomes" id="UP000279384">
    <property type="component" value="Unassembled WGS sequence"/>
</dbReference>
<dbReference type="GO" id="GO:0006352">
    <property type="term" value="P:DNA-templated transcription initiation"/>
    <property type="evidence" value="ECO:0007669"/>
    <property type="project" value="InterPro"/>
</dbReference>
<dbReference type="EMBL" id="RBID01000017">
    <property type="protein sequence ID" value="RKQ55453.1"/>
    <property type="molecule type" value="Genomic_DNA"/>
</dbReference>
<keyword evidence="4" id="KW-0238">DNA-binding</keyword>
<reference evidence="8 9" key="1">
    <citation type="submission" date="2018-10" db="EMBL/GenBank/DDBJ databases">
        <title>Genomic Encyclopedia of Type Strains, Phase IV (KMG-IV): sequencing the most valuable type-strain genomes for metagenomic binning, comparative biology and taxonomic classification.</title>
        <authorList>
            <person name="Goeker M."/>
        </authorList>
    </citation>
    <scope>NUCLEOTIDE SEQUENCE [LARGE SCALE GENOMIC DNA]</scope>
    <source>
        <strain evidence="8 9">DSM 3303</strain>
    </source>
</reference>
<dbReference type="InterPro" id="IPR014289">
    <property type="entry name" value="RNA_pol_sigma-24-rel"/>
</dbReference>
<dbReference type="Pfam" id="PF08281">
    <property type="entry name" value="Sigma70_r4_2"/>
    <property type="match status" value="1"/>
</dbReference>
<comment type="caution">
    <text evidence="8">The sequence shown here is derived from an EMBL/GenBank/DDBJ whole genome shotgun (WGS) entry which is preliminary data.</text>
</comment>
<dbReference type="InterPro" id="IPR013324">
    <property type="entry name" value="RNA_pol_sigma_r3/r4-like"/>
</dbReference>
<evidence type="ECO:0000313" key="8">
    <source>
        <dbReference type="EMBL" id="RKQ55453.1"/>
    </source>
</evidence>
<dbReference type="SUPFAM" id="SSF88659">
    <property type="entry name" value="Sigma3 and sigma4 domains of RNA polymerase sigma factors"/>
    <property type="match status" value="1"/>
</dbReference>
<evidence type="ECO:0000256" key="4">
    <source>
        <dbReference type="ARBA" id="ARBA00023125"/>
    </source>
</evidence>
<feature type="domain" description="RNA polymerase sigma factor 70 region 4 type 2" evidence="7">
    <location>
        <begin position="123"/>
        <end position="172"/>
    </location>
</feature>
<dbReference type="GO" id="GO:0016987">
    <property type="term" value="F:sigma factor activity"/>
    <property type="evidence" value="ECO:0007669"/>
    <property type="project" value="UniProtKB-KW"/>
</dbReference>
<dbReference type="SUPFAM" id="SSF88946">
    <property type="entry name" value="Sigma2 domain of RNA polymerase sigma factors"/>
    <property type="match status" value="1"/>
</dbReference>
<sequence length="186" mass="21104">MPPSVEQIEAERPYLLRFALAQLRDSAAAEDAVQDALLAALEARERFAGKASLRTWLTSILRFKLIDIVRKQHREVATDLSEDLDDSDLDGLFSASGHWQEKISAWGAPEQSLLAAQFWQVYARCAEAMPRRTALVFAMREVLDMDISEICQNLEISATNCSVMLYRARMSLRECLQLRWLQGENA</sequence>
<dbReference type="NCBIfam" id="TIGR02937">
    <property type="entry name" value="sigma70-ECF"/>
    <property type="match status" value="1"/>
</dbReference>
<dbReference type="Gene3D" id="1.10.10.10">
    <property type="entry name" value="Winged helix-like DNA-binding domain superfamily/Winged helix DNA-binding domain"/>
    <property type="match status" value="1"/>
</dbReference>
<dbReference type="Pfam" id="PF04542">
    <property type="entry name" value="Sigma70_r2"/>
    <property type="match status" value="1"/>
</dbReference>
<protein>
    <submittedName>
        <fullName evidence="8">RNA polymerase sigma-70 factor (ECF subfamily)</fullName>
    </submittedName>
</protein>
<evidence type="ECO:0000313" key="9">
    <source>
        <dbReference type="Proteomes" id="UP000279384"/>
    </source>
</evidence>
<dbReference type="PANTHER" id="PTHR43133">
    <property type="entry name" value="RNA POLYMERASE ECF-TYPE SIGMA FACTO"/>
    <property type="match status" value="1"/>
</dbReference>
<evidence type="ECO:0000256" key="2">
    <source>
        <dbReference type="ARBA" id="ARBA00023015"/>
    </source>
</evidence>
<dbReference type="InterPro" id="IPR007627">
    <property type="entry name" value="RNA_pol_sigma70_r2"/>
</dbReference>
<dbReference type="AlphaFoldDB" id="A0A495B4K2"/>
<proteinExistence type="inferred from homology"/>
<accession>A0A495B4K2</accession>
<dbReference type="InterPro" id="IPR013325">
    <property type="entry name" value="RNA_pol_sigma_r2"/>
</dbReference>
<dbReference type="InterPro" id="IPR039425">
    <property type="entry name" value="RNA_pol_sigma-70-like"/>
</dbReference>
<keyword evidence="2" id="KW-0805">Transcription regulation</keyword>
<evidence type="ECO:0000259" key="6">
    <source>
        <dbReference type="Pfam" id="PF04542"/>
    </source>
</evidence>